<dbReference type="EMBL" id="JAEHOE010000011">
    <property type="protein sequence ID" value="KAG2498038.1"/>
    <property type="molecule type" value="Genomic_DNA"/>
</dbReference>
<accession>A0A835YB43</accession>
<sequence length="122" mass="12877">MATTVAAVRPDAKNLTLTVKVVNAATVVERQRGKAPSMKVAECLVADSTGVIIFVARNEQVDVAQKDATITLKGAKVEMYRGSMRLALDAAGKVESADDLQGPVNTTNNMSLLEFELVTVGA</sequence>
<dbReference type="SUPFAM" id="SSF50249">
    <property type="entry name" value="Nucleic acid-binding proteins"/>
    <property type="match status" value="1"/>
</dbReference>
<evidence type="ECO:0000313" key="2">
    <source>
        <dbReference type="EMBL" id="KAG2498038.1"/>
    </source>
</evidence>
<dbReference type="PANTHER" id="PTHR31472">
    <property type="entry name" value="OS05G0244600 PROTEIN"/>
    <property type="match status" value="1"/>
</dbReference>
<keyword evidence="3" id="KW-1185">Reference proteome</keyword>
<dbReference type="InterPro" id="IPR012340">
    <property type="entry name" value="NA-bd_OB-fold"/>
</dbReference>
<gene>
    <name evidence="2" type="ORF">HYH03_003799</name>
</gene>
<proteinExistence type="predicted"/>
<dbReference type="Pfam" id="PF21473">
    <property type="entry name" value="OB_Ssb-like"/>
    <property type="match status" value="1"/>
</dbReference>
<dbReference type="OrthoDB" id="2274046at2759"/>
<feature type="domain" description="Single-stranded DNA binding protein Ssb-like OB fold" evidence="1">
    <location>
        <begin position="8"/>
        <end position="95"/>
    </location>
</feature>
<organism evidence="2 3">
    <name type="scientific">Edaphochlamys debaryana</name>
    <dbReference type="NCBI Taxonomy" id="47281"/>
    <lineage>
        <taxon>Eukaryota</taxon>
        <taxon>Viridiplantae</taxon>
        <taxon>Chlorophyta</taxon>
        <taxon>core chlorophytes</taxon>
        <taxon>Chlorophyceae</taxon>
        <taxon>CS clade</taxon>
        <taxon>Chlamydomonadales</taxon>
        <taxon>Chlamydomonadales incertae sedis</taxon>
        <taxon>Edaphochlamys</taxon>
    </lineage>
</organism>
<dbReference type="Proteomes" id="UP000612055">
    <property type="component" value="Unassembled WGS sequence"/>
</dbReference>
<dbReference type="CDD" id="cd04491">
    <property type="entry name" value="SoSSB_OBF"/>
    <property type="match status" value="1"/>
</dbReference>
<evidence type="ECO:0000259" key="1">
    <source>
        <dbReference type="Pfam" id="PF21473"/>
    </source>
</evidence>
<dbReference type="AlphaFoldDB" id="A0A835YB43"/>
<dbReference type="PANTHER" id="PTHR31472:SF5">
    <property type="entry name" value="OS05G0244600 PROTEIN"/>
    <property type="match status" value="1"/>
</dbReference>
<comment type="caution">
    <text evidence="2">The sequence shown here is derived from an EMBL/GenBank/DDBJ whole genome shotgun (WGS) entry which is preliminary data.</text>
</comment>
<dbReference type="Gene3D" id="2.40.50.140">
    <property type="entry name" value="Nucleic acid-binding proteins"/>
    <property type="match status" value="1"/>
</dbReference>
<evidence type="ECO:0000313" key="3">
    <source>
        <dbReference type="Proteomes" id="UP000612055"/>
    </source>
</evidence>
<reference evidence="2" key="1">
    <citation type="journal article" date="2020" name="bioRxiv">
        <title>Comparative genomics of Chlamydomonas.</title>
        <authorList>
            <person name="Craig R.J."/>
            <person name="Hasan A.R."/>
            <person name="Ness R.W."/>
            <person name="Keightley P.D."/>
        </authorList>
    </citation>
    <scope>NUCLEOTIDE SEQUENCE</scope>
    <source>
        <strain evidence="2">CCAP 11/70</strain>
    </source>
</reference>
<protein>
    <recommendedName>
        <fullName evidence="1">Single-stranded DNA binding protein Ssb-like OB fold domain-containing protein</fullName>
    </recommendedName>
</protein>
<name>A0A835YB43_9CHLO</name>
<dbReference type="InterPro" id="IPR048970">
    <property type="entry name" value="OB_Ssb-like"/>
</dbReference>